<dbReference type="HOGENOM" id="CLU_3134156_0_0_9"/>
<gene>
    <name evidence="2" type="ORF">CLOSTMETH_01902</name>
</gene>
<dbReference type="Proteomes" id="UP000003340">
    <property type="component" value="Unassembled WGS sequence"/>
</dbReference>
<organism evidence="2 3">
    <name type="scientific">[Clostridium] methylpentosum DSM 5476</name>
    <dbReference type="NCBI Taxonomy" id="537013"/>
    <lineage>
        <taxon>Bacteria</taxon>
        <taxon>Bacillati</taxon>
        <taxon>Bacillota</taxon>
        <taxon>Clostridia</taxon>
        <taxon>Eubacteriales</taxon>
        <taxon>Oscillospiraceae</taxon>
        <taxon>Oscillospiraceae incertae sedis</taxon>
    </lineage>
</organism>
<reference evidence="2 3" key="2">
    <citation type="submission" date="2009-02" db="EMBL/GenBank/DDBJ databases">
        <title>Draft genome sequence of Clostridium methylpentosum (DSM 5476).</title>
        <authorList>
            <person name="Sudarsanam P."/>
            <person name="Ley R."/>
            <person name="Guruge J."/>
            <person name="Turnbaugh P.J."/>
            <person name="Mahowald M."/>
            <person name="Liep D."/>
            <person name="Gordon J."/>
        </authorList>
    </citation>
    <scope>NUCLEOTIDE SEQUENCE [LARGE SCALE GENOMIC DNA]</scope>
    <source>
        <strain evidence="2 3">DSM 5476</strain>
    </source>
</reference>
<proteinExistence type="predicted"/>
<comment type="caution">
    <text evidence="2">The sequence shown here is derived from an EMBL/GenBank/DDBJ whole genome shotgun (WGS) entry which is preliminary data.</text>
</comment>
<dbReference type="STRING" id="537013.CLOSTMETH_01902"/>
<dbReference type="AlphaFoldDB" id="C0EDH6"/>
<accession>C0EDH6</accession>
<feature type="transmembrane region" description="Helical" evidence="1">
    <location>
        <begin position="12"/>
        <end position="29"/>
    </location>
</feature>
<evidence type="ECO:0000256" key="1">
    <source>
        <dbReference type="SAM" id="Phobius"/>
    </source>
</evidence>
<keyword evidence="1" id="KW-0472">Membrane</keyword>
<keyword evidence="1" id="KW-0812">Transmembrane</keyword>
<reference evidence="2 3" key="1">
    <citation type="submission" date="2009-01" db="EMBL/GenBank/DDBJ databases">
        <authorList>
            <person name="Fulton L."/>
            <person name="Clifton S."/>
            <person name="Fulton B."/>
            <person name="Xu J."/>
            <person name="Minx P."/>
            <person name="Pepin K.H."/>
            <person name="Johnson M."/>
            <person name="Bhonagiri V."/>
            <person name="Nash W.E."/>
            <person name="Mardis E.R."/>
            <person name="Wilson R.K."/>
        </authorList>
    </citation>
    <scope>NUCLEOTIDE SEQUENCE [LARGE SCALE GENOMIC DNA]</scope>
    <source>
        <strain evidence="2 3">DSM 5476</strain>
    </source>
</reference>
<keyword evidence="3" id="KW-1185">Reference proteome</keyword>
<dbReference type="EMBL" id="ACEC01000062">
    <property type="protein sequence ID" value="EEG30461.1"/>
    <property type="molecule type" value="Genomic_DNA"/>
</dbReference>
<evidence type="ECO:0000313" key="2">
    <source>
        <dbReference type="EMBL" id="EEG30461.1"/>
    </source>
</evidence>
<evidence type="ECO:0000313" key="3">
    <source>
        <dbReference type="Proteomes" id="UP000003340"/>
    </source>
</evidence>
<name>C0EDH6_9FIRM</name>
<keyword evidence="1" id="KW-1133">Transmembrane helix</keyword>
<protein>
    <submittedName>
        <fullName evidence="2">Uncharacterized protein</fullName>
    </submittedName>
</protein>
<sequence length="49" mass="6027">MRWFICPLLNESFIFLAAIILLFHKNVNLQITRMLVRLDWIKFHSTFLY</sequence>